<dbReference type="Gene3D" id="3.30.390.50">
    <property type="entry name" value="CO dehydrogenase flavoprotein, C-terminal domain"/>
    <property type="match status" value="1"/>
</dbReference>
<dbReference type="InterPro" id="IPR036010">
    <property type="entry name" value="2Fe-2S_ferredoxin-like_sf"/>
</dbReference>
<evidence type="ECO:0000256" key="17">
    <source>
        <dbReference type="ARBA" id="ARBA00072265"/>
    </source>
</evidence>
<dbReference type="FunFam" id="3.90.1170.50:FF:000003">
    <property type="entry name" value="Aldehyde oxidase"/>
    <property type="match status" value="1"/>
</dbReference>
<dbReference type="InterPro" id="IPR000674">
    <property type="entry name" value="Ald_Oxase/Xan_DH_a/b"/>
</dbReference>
<organism evidence="22 24">
    <name type="scientific">Zophobas morio</name>
    <dbReference type="NCBI Taxonomy" id="2755281"/>
    <lineage>
        <taxon>Eukaryota</taxon>
        <taxon>Metazoa</taxon>
        <taxon>Ecdysozoa</taxon>
        <taxon>Arthropoda</taxon>
        <taxon>Hexapoda</taxon>
        <taxon>Insecta</taxon>
        <taxon>Pterygota</taxon>
        <taxon>Neoptera</taxon>
        <taxon>Endopterygota</taxon>
        <taxon>Coleoptera</taxon>
        <taxon>Polyphaga</taxon>
        <taxon>Cucujiformia</taxon>
        <taxon>Tenebrionidae</taxon>
        <taxon>Zophobas</taxon>
    </lineage>
</organism>
<reference evidence="22" key="1">
    <citation type="journal article" date="2023" name="G3 (Bethesda)">
        <title>Whole genome assemblies of Zophobas morio and Tenebrio molitor.</title>
        <authorList>
            <person name="Kaur S."/>
            <person name="Stinson S.A."/>
            <person name="diCenzo G.C."/>
        </authorList>
    </citation>
    <scope>NUCLEOTIDE SEQUENCE</scope>
    <source>
        <strain evidence="22">QUZm001</strain>
    </source>
</reference>
<evidence type="ECO:0000256" key="15">
    <source>
        <dbReference type="ARBA" id="ARBA00034078"/>
    </source>
</evidence>
<evidence type="ECO:0000256" key="7">
    <source>
        <dbReference type="ARBA" id="ARBA00022714"/>
    </source>
</evidence>
<dbReference type="InterPro" id="IPR036683">
    <property type="entry name" value="CO_DH_flav_C_dom_sf"/>
</dbReference>
<keyword evidence="13" id="KW-0520">NAD</keyword>
<dbReference type="PROSITE" id="PS00197">
    <property type="entry name" value="2FE2S_FER_1"/>
    <property type="match status" value="1"/>
</dbReference>
<comment type="cofactor">
    <cofactor evidence="20">
        <name>Mo-molybdopterin</name>
        <dbReference type="ChEBI" id="CHEBI:71302"/>
    </cofactor>
    <text evidence="20">Binds 1 Mo-molybdopterin (Mo-MPT) cofactor per subunit.</text>
</comment>
<dbReference type="FunFam" id="3.30.365.10:FF:000008">
    <property type="entry name" value="Aldehyde oxidase1"/>
    <property type="match status" value="1"/>
</dbReference>
<feature type="binding site" evidence="20">
    <location>
        <position position="745"/>
    </location>
    <ligand>
        <name>Mo-molybdopterin</name>
        <dbReference type="ChEBI" id="CHEBI:71302"/>
    </ligand>
    <ligandPart>
        <name>Mo</name>
        <dbReference type="ChEBI" id="CHEBI:28685"/>
    </ligandPart>
</feature>
<evidence type="ECO:0000256" key="4">
    <source>
        <dbReference type="ARBA" id="ARBA00011738"/>
    </source>
</evidence>
<protein>
    <recommendedName>
        <fullName evidence="17">Indole-3-acetaldehyde oxidase</fullName>
    </recommendedName>
</protein>
<dbReference type="PANTHER" id="PTHR11908">
    <property type="entry name" value="XANTHINE DEHYDROGENASE"/>
    <property type="match status" value="1"/>
</dbReference>
<dbReference type="GO" id="GO:0005777">
    <property type="term" value="C:peroxisome"/>
    <property type="evidence" value="ECO:0007669"/>
    <property type="project" value="UniProtKB-SubCell"/>
</dbReference>
<keyword evidence="6" id="KW-0285">Flavoprotein</keyword>
<dbReference type="FunFam" id="3.10.20.30:FF:000012">
    <property type="entry name" value="Xanthine dehydrogenase/oxidase"/>
    <property type="match status" value="1"/>
</dbReference>
<dbReference type="Gene3D" id="1.10.150.120">
    <property type="entry name" value="[2Fe-2S]-binding domain"/>
    <property type="match status" value="1"/>
</dbReference>
<evidence type="ECO:0000256" key="2">
    <source>
        <dbReference type="ARBA" id="ARBA00004275"/>
    </source>
</evidence>
<dbReference type="SMART" id="SM01092">
    <property type="entry name" value="CO_deh_flav_C"/>
    <property type="match status" value="1"/>
</dbReference>
<feature type="binding site" evidence="20">
    <location>
        <position position="128"/>
    </location>
    <ligand>
        <name>[2Fe-2S] cluster</name>
        <dbReference type="ChEBI" id="CHEBI:190135"/>
        <label>2</label>
    </ligand>
</feature>
<feature type="binding site" evidence="20">
    <location>
        <position position="86"/>
    </location>
    <ligand>
        <name>[2Fe-2S] cluster</name>
        <dbReference type="ChEBI" id="CHEBI:190135"/>
        <label>1</label>
    </ligand>
</feature>
<dbReference type="InterPro" id="IPR005107">
    <property type="entry name" value="CO_DH_flav_C"/>
</dbReference>
<dbReference type="InterPro" id="IPR008274">
    <property type="entry name" value="AldOxase/xan_DH_MoCoBD1"/>
</dbReference>
<dbReference type="Pfam" id="PF01315">
    <property type="entry name" value="Ald_Xan_dh_C"/>
    <property type="match status" value="1"/>
</dbReference>
<sequence length="1269" mass="141126">MPSTTTNTYLPFREDKLVITINGVDHKVDISEISIDKTLNTFLRSKLHLTGTKRMCLEGGCGACIVVIERKNSLTKKPTLQAVNSCLVPLFLCNGWKITTIEGITPERDYHYLQKVLTHFNGSQCGFCSPGMIMNMYSLSEDKKITMKEVENSFGGNICRCTGYRPILSAFKAVSDDASPDLRKQCVDIEDLKVCRKSCSTPCNNNKKCQNPSYFNLGKTTWIRVSLMNDLLQVLKTFYNSTYMLVAGNTSAGVYKPTTTQQVYIDITGIEELTSYKIENDTLILGANLSLTDTMLIFDKIAKEHEKFAYLKKLSHHIDLIANVPVRNLGTLAGNLMIKYHHHEFQSDIFVMLEAAGALLTIVDADANKTKIDLKDLLNSTMEGKIIEKITLPALSTKYKFGSYKIMPRAQNAHALVNAGFLVQLSEKNIVQSARIVYGSINPSFIHATKAEQFLVGRQLFRNDTVQEVFAILDKEIVPEIAPPEPSPLFRKQLAISLFYKYILSIAPKSLVSPKNRSGASLLERPLTTGFQDFETKESMYPVSKPMSKNESLAQTSGQAEYIIDMPDLPGQLFGAFVLAKIKPMSIIRKIDTTEAMKLEGVVAFFAKDDIPGQNNFTPLEANSLFLSMKEEIFCSGEVQYFNQPVGLIVATSQEVAEKAANLVEVSYNTGTKQPLLTIQDVIKFGNGRSMTLEQEIERKTKGSSSAHVVKGTFELSWQYHYHMETQCCNVVPTEDGLTMYPSSQWLDLSQTAAATMLNIPANKINVVIRRLGGAFGGKISRNSLISCAAALAAHKLQKPVKIWLPFETNMNIIGKRYPIVCDYEVGLDNSGTIQYLNNTLYSDYGAGKNEPNIPLLLEIFMESYNSSTWHVKAFSTNTNTVANCYIRAPGSCEGLAMIEAIMEHVAVALNIDPTELRLKNINKEKHERLTKFIKELNTWADIDIRKREIKKFNEENRWKKRGLAVVPMVFPFMLFGSYGVIVSIYKSDGTVSIAHGGVEMGQGINTKAAQVCAYKLGIPVEKVTVKPSNNLIAPNAHMVGGSVTSETVCHGIIKACDILLKRMEPIKKEMKNATWEELVSQCYYKYVNLSATSVGSPTELQAYSVYGVCASEIELDVLTGQYMVQRVDLMEDAGTSMNANIDMGQVEGAFVMGMGYFTSELIVLNDNGELLTNRTWNYKPPGAKDIPVDFRIKFPKNTPNNVGVLNSKAIGEPPLCLAASIPLAIRNAVASVRMDVDEANQKWYPFCGPSTVENVYMNCLHNFKLYNL</sequence>
<comment type="catalytic activity">
    <reaction evidence="16">
        <text>indole-3-acetaldehyde + O2 + H2O = (indol-3-yl)acetate + H2O2 + H(+)</text>
        <dbReference type="Rhea" id="RHEA:16277"/>
        <dbReference type="ChEBI" id="CHEBI:15377"/>
        <dbReference type="ChEBI" id="CHEBI:15378"/>
        <dbReference type="ChEBI" id="CHEBI:15379"/>
        <dbReference type="ChEBI" id="CHEBI:16240"/>
        <dbReference type="ChEBI" id="CHEBI:18086"/>
        <dbReference type="ChEBI" id="CHEBI:30854"/>
        <dbReference type="EC" id="1.2.3.7"/>
    </reaction>
</comment>
<evidence type="ECO:0000313" key="24">
    <source>
        <dbReference type="Proteomes" id="UP001168821"/>
    </source>
</evidence>
<dbReference type="InterPro" id="IPR036884">
    <property type="entry name" value="2Fe-2S-bd_dom_sf"/>
</dbReference>
<keyword evidence="5 20" id="KW-0500">Molybdenum</keyword>
<comment type="caution">
    <text evidence="22">The sequence shown here is derived from an EMBL/GenBank/DDBJ whole genome shotgun (WGS) entry which is preliminary data.</text>
</comment>
<feature type="binding site" evidence="20">
    <location>
        <position position="776"/>
    </location>
    <ligand>
        <name>Mo-molybdopterin</name>
        <dbReference type="ChEBI" id="CHEBI:71302"/>
    </ligand>
    <ligandPart>
        <name>Mo</name>
        <dbReference type="ChEBI" id="CHEBI:28685"/>
    </ligandPart>
</feature>
<dbReference type="FunFam" id="3.30.365.10:FF:000001">
    <property type="entry name" value="Xanthine dehydrogenase oxidase"/>
    <property type="match status" value="1"/>
</dbReference>
<keyword evidence="9 19" id="KW-0274">FAD</keyword>
<evidence type="ECO:0000256" key="20">
    <source>
        <dbReference type="PIRSR" id="PIRSR000127-3"/>
    </source>
</evidence>
<feature type="binding site" evidence="20">
    <location>
        <position position="64"/>
    </location>
    <ligand>
        <name>[2Fe-2S] cluster</name>
        <dbReference type="ChEBI" id="CHEBI:190135"/>
        <label>1</label>
    </ligand>
</feature>
<dbReference type="InterPro" id="IPR016208">
    <property type="entry name" value="Ald_Oxase/xanthine_DH-like"/>
</dbReference>
<dbReference type="InterPro" id="IPR016169">
    <property type="entry name" value="FAD-bd_PCMH_sub2"/>
</dbReference>
<dbReference type="Pfam" id="PF00941">
    <property type="entry name" value="FAD_binding_5"/>
    <property type="match status" value="1"/>
</dbReference>
<evidence type="ECO:0000256" key="5">
    <source>
        <dbReference type="ARBA" id="ARBA00022505"/>
    </source>
</evidence>
<evidence type="ECO:0000256" key="8">
    <source>
        <dbReference type="ARBA" id="ARBA00022723"/>
    </source>
</evidence>
<evidence type="ECO:0000256" key="9">
    <source>
        <dbReference type="ARBA" id="ARBA00022827"/>
    </source>
</evidence>
<keyword evidence="10" id="KW-0560">Oxidoreductase</keyword>
<evidence type="ECO:0000256" key="1">
    <source>
        <dbReference type="ARBA" id="ARBA00001974"/>
    </source>
</evidence>
<dbReference type="GO" id="GO:0050302">
    <property type="term" value="F:indole-3-acetaldehyde oxidase activity"/>
    <property type="evidence" value="ECO:0007669"/>
    <property type="project" value="UniProtKB-EC"/>
</dbReference>
<dbReference type="FunFam" id="3.30.465.10:FF:000013">
    <property type="entry name" value="Aldehyde oxidase"/>
    <property type="match status" value="1"/>
</dbReference>
<evidence type="ECO:0000256" key="19">
    <source>
        <dbReference type="PIRSR" id="PIRSR000127-2"/>
    </source>
</evidence>
<dbReference type="PIRSF" id="PIRSF000127">
    <property type="entry name" value="Xanthine_DH"/>
    <property type="match status" value="1"/>
</dbReference>
<evidence type="ECO:0000256" key="13">
    <source>
        <dbReference type="ARBA" id="ARBA00023027"/>
    </source>
</evidence>
<dbReference type="SUPFAM" id="SSF54292">
    <property type="entry name" value="2Fe-2S ferredoxin-like"/>
    <property type="match status" value="1"/>
</dbReference>
<comment type="cofactor">
    <cofactor evidence="20">
        <name>[2Fe-2S] cluster</name>
        <dbReference type="ChEBI" id="CHEBI:190135"/>
    </cofactor>
    <text evidence="20">Binds 2 [2Fe-2S] clusters.</text>
</comment>
<dbReference type="InterPro" id="IPR037165">
    <property type="entry name" value="AldOxase/xan_DH_Mopterin-bd_sf"/>
</dbReference>
<evidence type="ECO:0000313" key="22">
    <source>
        <dbReference type="EMBL" id="KAJ3639907.1"/>
    </source>
</evidence>
<dbReference type="EMBL" id="JALNTZ010000010">
    <property type="protein sequence ID" value="KAJ3639950.1"/>
    <property type="molecule type" value="Genomic_DNA"/>
</dbReference>
<dbReference type="SMART" id="SM01008">
    <property type="entry name" value="Ald_Xan_dh_C"/>
    <property type="match status" value="1"/>
</dbReference>
<dbReference type="SUPFAM" id="SSF54665">
    <property type="entry name" value="CO dehydrogenase molybdoprotein N-domain-like"/>
    <property type="match status" value="1"/>
</dbReference>
<dbReference type="InterPro" id="IPR016166">
    <property type="entry name" value="FAD-bd_PCMH"/>
</dbReference>
<dbReference type="Gene3D" id="3.30.365.10">
    <property type="entry name" value="Aldehyde oxidase/xanthine dehydrogenase, molybdopterin binding domain"/>
    <property type="match status" value="4"/>
</dbReference>
<dbReference type="AlphaFoldDB" id="A0AA38M2H0"/>
<name>A0AA38M2H0_9CUCU</name>
<dbReference type="GO" id="GO:0005506">
    <property type="term" value="F:iron ion binding"/>
    <property type="evidence" value="ECO:0007669"/>
    <property type="project" value="InterPro"/>
</dbReference>
<feature type="binding site" evidence="20">
    <location>
        <position position="61"/>
    </location>
    <ligand>
        <name>[2Fe-2S] cluster</name>
        <dbReference type="ChEBI" id="CHEBI:190135"/>
        <label>1</label>
    </ligand>
</feature>
<evidence type="ECO:0000256" key="10">
    <source>
        <dbReference type="ARBA" id="ARBA00023002"/>
    </source>
</evidence>
<keyword evidence="14" id="KW-0576">Peroxisome</keyword>
<dbReference type="EMBL" id="JALNTZ010000010">
    <property type="protein sequence ID" value="KAJ3639907.1"/>
    <property type="molecule type" value="Genomic_DNA"/>
</dbReference>
<evidence type="ECO:0000256" key="16">
    <source>
        <dbReference type="ARBA" id="ARBA00052415"/>
    </source>
</evidence>
<evidence type="ECO:0000256" key="14">
    <source>
        <dbReference type="ARBA" id="ARBA00023140"/>
    </source>
</evidence>
<comment type="subcellular location">
    <subcellularLocation>
        <location evidence="2">Peroxisome</location>
    </subcellularLocation>
</comment>
<dbReference type="PROSITE" id="PS51387">
    <property type="entry name" value="FAD_PCMH"/>
    <property type="match status" value="1"/>
</dbReference>
<dbReference type="FunFam" id="3.30.390.50:FF:000003">
    <property type="entry name" value="Aldehyde oxidase1"/>
    <property type="match status" value="1"/>
</dbReference>
<dbReference type="Pfam" id="PF03450">
    <property type="entry name" value="CO_deh_flav_C"/>
    <property type="match status" value="1"/>
</dbReference>
<feature type="domain" description="FAD-binding PCMH-type" evidence="21">
    <location>
        <begin position="215"/>
        <end position="397"/>
    </location>
</feature>
<dbReference type="Gene3D" id="3.10.20.30">
    <property type="match status" value="1"/>
</dbReference>
<evidence type="ECO:0000256" key="3">
    <source>
        <dbReference type="ARBA" id="ARBA00006849"/>
    </source>
</evidence>
<evidence type="ECO:0000259" key="21">
    <source>
        <dbReference type="PROSITE" id="PS51387"/>
    </source>
</evidence>
<feature type="binding site" evidence="20">
    <location>
        <position position="125"/>
    </location>
    <ligand>
        <name>[2Fe-2S] cluster</name>
        <dbReference type="ChEBI" id="CHEBI:190135"/>
        <label>2</label>
    </ligand>
</feature>
<dbReference type="InterPro" id="IPR002346">
    <property type="entry name" value="Mopterin_DH_FAD-bd"/>
</dbReference>
<keyword evidence="24" id="KW-1185">Reference proteome</keyword>
<keyword evidence="12 20" id="KW-0411">Iron-sulfur</keyword>
<evidence type="ECO:0000256" key="18">
    <source>
        <dbReference type="PIRSR" id="PIRSR000127-1"/>
    </source>
</evidence>
<feature type="binding site" evidence="19">
    <location>
        <position position="405"/>
    </location>
    <ligand>
        <name>FAD</name>
        <dbReference type="ChEBI" id="CHEBI:57692"/>
    </ligand>
</feature>
<feature type="binding site" evidence="20">
    <location>
        <position position="56"/>
    </location>
    <ligand>
        <name>[2Fe-2S] cluster</name>
        <dbReference type="ChEBI" id="CHEBI:190135"/>
        <label>1</label>
    </ligand>
</feature>
<evidence type="ECO:0000256" key="11">
    <source>
        <dbReference type="ARBA" id="ARBA00023004"/>
    </source>
</evidence>
<proteinExistence type="inferred from homology"/>
<dbReference type="InterPro" id="IPR036318">
    <property type="entry name" value="FAD-bd_PCMH-like_sf"/>
</dbReference>
<dbReference type="Pfam" id="PF01799">
    <property type="entry name" value="Fer2_2"/>
    <property type="match status" value="1"/>
</dbReference>
<keyword evidence="7 20" id="KW-0001">2Fe-2S</keyword>
<gene>
    <name evidence="22" type="ORF">Zmor_003236</name>
    <name evidence="23" type="ORF">Zmor_003276</name>
</gene>
<feature type="binding site" evidence="20">
    <location>
        <position position="161"/>
    </location>
    <ligand>
        <name>[2Fe-2S] cluster</name>
        <dbReference type="ChEBI" id="CHEBI:190135"/>
        <label>2</label>
    </ligand>
</feature>
<feature type="binding site" evidence="20">
    <location>
        <position position="159"/>
    </location>
    <ligand>
        <name>[2Fe-2S] cluster</name>
        <dbReference type="ChEBI" id="CHEBI:190135"/>
        <label>2</label>
    </ligand>
</feature>
<dbReference type="InterPro" id="IPR012675">
    <property type="entry name" value="Beta-grasp_dom_sf"/>
</dbReference>
<dbReference type="Gene3D" id="3.90.1170.50">
    <property type="entry name" value="Aldehyde oxidase/xanthine dehydrogenase, a/b hammerhead"/>
    <property type="match status" value="1"/>
</dbReference>
<dbReference type="GO" id="GO:0051537">
    <property type="term" value="F:2 iron, 2 sulfur cluster binding"/>
    <property type="evidence" value="ECO:0007669"/>
    <property type="project" value="UniProtKB-KW"/>
</dbReference>
<feature type="active site" description="Proton acceptor" evidence="18">
    <location>
        <position position="1213"/>
    </location>
</feature>
<dbReference type="InterPro" id="IPR006058">
    <property type="entry name" value="2Fe2S_fd_BS"/>
</dbReference>
<dbReference type="Pfam" id="PF20256">
    <property type="entry name" value="MoCoBD_2"/>
    <property type="match status" value="1"/>
</dbReference>
<dbReference type="Gene3D" id="3.30.465.10">
    <property type="match status" value="1"/>
</dbReference>
<comment type="cofactor">
    <cofactor evidence="15">
        <name>[2Fe-2S] cluster</name>
        <dbReference type="ChEBI" id="CHEBI:190135"/>
    </cofactor>
</comment>
<feature type="binding site" evidence="20">
    <location>
        <position position="1042"/>
    </location>
    <ligand>
        <name>Mo-molybdopterin</name>
        <dbReference type="ChEBI" id="CHEBI:71302"/>
    </ligand>
    <ligandPart>
        <name>Mo</name>
        <dbReference type="ChEBI" id="CHEBI:28685"/>
    </ligandPart>
</feature>
<dbReference type="InterPro" id="IPR016167">
    <property type="entry name" value="FAD-bd_PCMH_sub1"/>
</dbReference>
<dbReference type="GO" id="GO:0071949">
    <property type="term" value="F:FAD binding"/>
    <property type="evidence" value="ECO:0007669"/>
    <property type="project" value="InterPro"/>
</dbReference>
<accession>A0AA38M2H0</accession>
<evidence type="ECO:0000256" key="6">
    <source>
        <dbReference type="ARBA" id="ARBA00022630"/>
    </source>
</evidence>
<comment type="similarity">
    <text evidence="3">Belongs to the xanthine dehydrogenase family.</text>
</comment>
<evidence type="ECO:0000313" key="23">
    <source>
        <dbReference type="EMBL" id="KAJ3639950.1"/>
    </source>
</evidence>
<keyword evidence="11 20" id="KW-0408">Iron</keyword>
<dbReference type="SUPFAM" id="SSF55447">
    <property type="entry name" value="CO dehydrogenase flavoprotein C-terminal domain-like"/>
    <property type="match status" value="1"/>
</dbReference>
<comment type="cofactor">
    <cofactor evidence="1 19">
        <name>FAD</name>
        <dbReference type="ChEBI" id="CHEBI:57692"/>
    </cofactor>
</comment>
<feature type="binding site" evidence="20">
    <location>
        <position position="888"/>
    </location>
    <ligand>
        <name>Mo-molybdopterin</name>
        <dbReference type="ChEBI" id="CHEBI:71302"/>
    </ligand>
    <ligandPart>
        <name>Mo</name>
        <dbReference type="ChEBI" id="CHEBI:28685"/>
    </ligandPart>
</feature>
<comment type="subunit">
    <text evidence="4">Homodimer.</text>
</comment>
<dbReference type="InterPro" id="IPR036856">
    <property type="entry name" value="Ald_Oxase/Xan_DH_a/b_sf"/>
</dbReference>
<dbReference type="SUPFAM" id="SSF56003">
    <property type="entry name" value="Molybdenum cofactor-binding domain"/>
    <property type="match status" value="1"/>
</dbReference>
<keyword evidence="8 20" id="KW-0479">Metal-binding</keyword>
<dbReference type="InterPro" id="IPR002888">
    <property type="entry name" value="2Fe-2S-bd"/>
</dbReference>
<dbReference type="InterPro" id="IPR046867">
    <property type="entry name" value="AldOxase/xan_DH_MoCoBD2"/>
</dbReference>
<evidence type="ECO:0000256" key="12">
    <source>
        <dbReference type="ARBA" id="ARBA00023014"/>
    </source>
</evidence>
<dbReference type="Pfam" id="PF02738">
    <property type="entry name" value="MoCoBD_1"/>
    <property type="match status" value="1"/>
</dbReference>
<dbReference type="Proteomes" id="UP001168821">
    <property type="component" value="Unassembled WGS sequence"/>
</dbReference>
<dbReference type="Gene3D" id="3.30.43.10">
    <property type="entry name" value="Uridine Diphospho-n-acetylenolpyruvylglucosamine Reductase, domain 2"/>
    <property type="match status" value="1"/>
</dbReference>
<dbReference type="SUPFAM" id="SSF47741">
    <property type="entry name" value="CO dehydrogenase ISP C-domain like"/>
    <property type="match status" value="1"/>
</dbReference>
<dbReference type="PANTHER" id="PTHR11908:SF132">
    <property type="entry name" value="ALDEHYDE OXIDASE 1-RELATED"/>
    <property type="match status" value="1"/>
</dbReference>
<dbReference type="SUPFAM" id="SSF56176">
    <property type="entry name" value="FAD-binding/transporter-associated domain-like"/>
    <property type="match status" value="1"/>
</dbReference>